<evidence type="ECO:0000313" key="2">
    <source>
        <dbReference type="Proteomes" id="UP000305401"/>
    </source>
</evidence>
<evidence type="ECO:0000313" key="1">
    <source>
        <dbReference type="EMBL" id="THG53578.1"/>
    </source>
</evidence>
<gene>
    <name evidence="1" type="ORF">E5990_04335</name>
</gene>
<accession>A0AC61S690</accession>
<proteinExistence type="predicted"/>
<protein>
    <submittedName>
        <fullName evidence="1">S9 family peptidase</fullName>
    </submittedName>
</protein>
<name>A0AC61S690_9BACT</name>
<organism evidence="1 2">
    <name type="scientific">Muribaculum caecicola</name>
    <dbReference type="NCBI Taxonomy" id="3038144"/>
    <lineage>
        <taxon>Bacteria</taxon>
        <taxon>Pseudomonadati</taxon>
        <taxon>Bacteroidota</taxon>
        <taxon>Bacteroidia</taxon>
        <taxon>Bacteroidales</taxon>
        <taxon>Muribaculaceae</taxon>
        <taxon>Muribaculum</taxon>
    </lineage>
</organism>
<reference evidence="1" key="1">
    <citation type="submission" date="2019-04" db="EMBL/GenBank/DDBJ databases">
        <title>Microbes associate with the intestines of laboratory mice.</title>
        <authorList>
            <person name="Navarre W."/>
            <person name="Wong E."/>
            <person name="Huang K.C."/>
            <person name="Tropini C."/>
            <person name="Ng K."/>
            <person name="Yu B."/>
        </authorList>
    </citation>
    <scope>NUCLEOTIDE SEQUENCE</scope>
    <source>
        <strain evidence="1">NM86_A22</strain>
    </source>
</reference>
<dbReference type="EMBL" id="SSTG01000034">
    <property type="protein sequence ID" value="THG53578.1"/>
    <property type="molecule type" value="Genomic_DNA"/>
</dbReference>
<sequence length="712" mass="79662">MKTISLTCIAALSLAACNQKHENLKYPQAPVDTTVVDKYFDIEVADPYRPLENDTSAQTAKWVNEENALTQAYLEKIPFRKDINKRLTSLNNFSKKGIPSKHTDGYYYFYENNGLQNQSVLYRTKDISADSAEVFLDPNKLSEDGTVALTGISMSNDDKYTAYTISRSGSDWTEIYVMDTATGNLLPDHIEWAKFTGAQWHGNGFYYSAYPRPENGKEFSNANENHRIYYHKLGTPQSDDVLVYEDAAHPFHFHSAQVPENESALFVFGSGEGLGNSVMMKKLGGTNSKWTVIEPSQNYEISVLDVIGDKVYFYTNYGAPRYRIMSAPLNSPEIKNWKEVVPESEGVLVGVDFVGEDKMILTYETDAYNQAYLYNINGTEISKIELPSIGSVGFSTSRKHNEVFYKFTSFINPGSVYAFNPADGTSKAERTVTLDGFNPDDYVTEQVFYTSADSTKVPMFITYKKGLERNGKNPVYIYGYGGFNISLTPSFSANRLLWLENGGIYAQANLRGGSEYGEDWHLAGTKQNKLNVFNDFIAAAEYMIDQKWTSPDYIVIEGGSNGGLLVGATVNMRPDLFKVAIPRVGVMDMMRYHLFTIGWNWASDYGTSADSKEMAQYLLDYSPIHNIKNDGTKYPAIMVTTADHDDRVVPAHSFKYAAALQASNTGDAPKLIRIDSKAGHGAGKPISKVIDEYTDMYSFIFYNLGIEPESVK</sequence>
<keyword evidence="2" id="KW-1185">Reference proteome</keyword>
<dbReference type="Proteomes" id="UP000305401">
    <property type="component" value="Unassembled WGS sequence"/>
</dbReference>
<comment type="caution">
    <text evidence="1">The sequence shown here is derived from an EMBL/GenBank/DDBJ whole genome shotgun (WGS) entry which is preliminary data.</text>
</comment>